<dbReference type="PANTHER" id="PTHR30522">
    <property type="entry name" value="NUCLEOSIDE TRIPHOSPHATE PYROPHOSPHOHYDROLASE"/>
    <property type="match status" value="1"/>
</dbReference>
<dbReference type="EC" id="3.6.1.9" evidence="2"/>
<dbReference type="GO" id="GO:0006203">
    <property type="term" value="P:dGTP catabolic process"/>
    <property type="evidence" value="ECO:0007669"/>
    <property type="project" value="TreeGrafter"/>
</dbReference>
<evidence type="ECO:0000313" key="2">
    <source>
        <dbReference type="EMBL" id="HIW06006.1"/>
    </source>
</evidence>
<dbReference type="GO" id="GO:0046047">
    <property type="term" value="P:TTP catabolic process"/>
    <property type="evidence" value="ECO:0007669"/>
    <property type="project" value="TreeGrafter"/>
</dbReference>
<dbReference type="EMBL" id="DXHP01000038">
    <property type="protein sequence ID" value="HIW06006.1"/>
    <property type="molecule type" value="Genomic_DNA"/>
</dbReference>
<accession>A0A9D1Q4H2</accession>
<feature type="domain" description="NTP pyrophosphohydrolase MazG-like" evidence="1">
    <location>
        <begin position="171"/>
        <end position="228"/>
    </location>
</feature>
<dbReference type="NCBIfam" id="TIGR00444">
    <property type="entry name" value="mazG"/>
    <property type="match status" value="1"/>
</dbReference>
<dbReference type="Proteomes" id="UP000823934">
    <property type="component" value="Unassembled WGS sequence"/>
</dbReference>
<evidence type="ECO:0000313" key="3">
    <source>
        <dbReference type="Proteomes" id="UP000823934"/>
    </source>
</evidence>
<sequence>MGTNSLQELLAVIKKLRSENGCPWDRAQTHESLIPFLEEEGAEVIDAIYEQDDMHLKEELADLLLQILLHSEIASERGAFNFIDVMQSVQEKMVRRHPHVFSNKKYVSIAEQKVDWVRIKQQERKAKGLPEQQSLLAGIPFSLPALKQADILQNRAATVGFDWDDIKDVWAKVEEEKQELAAAMLEGSSLEIQGELGDLLFSLVNLSRFLELDATEALNLTNQKFRRRFQYIEEHAPEPLSELSLEVLDQYWNLAKEMENVLEKDAENV</sequence>
<comment type="caution">
    <text evidence="2">The sequence shown here is derived from an EMBL/GenBank/DDBJ whole genome shotgun (WGS) entry which is preliminary data.</text>
</comment>
<keyword evidence="2" id="KW-0378">Hydrolase</keyword>
<dbReference type="GO" id="GO:0046061">
    <property type="term" value="P:dATP catabolic process"/>
    <property type="evidence" value="ECO:0007669"/>
    <property type="project" value="TreeGrafter"/>
</dbReference>
<protein>
    <submittedName>
        <fullName evidence="2">Nucleoside triphosphate pyrophosphohydrolase</fullName>
        <ecNumber evidence="2">3.6.1.9</ecNumber>
    </submittedName>
</protein>
<organism evidence="2 3">
    <name type="scientific">Candidatus Ignatzschineria merdigallinarum</name>
    <dbReference type="NCBI Taxonomy" id="2838621"/>
    <lineage>
        <taxon>Bacteria</taxon>
        <taxon>Pseudomonadati</taxon>
        <taxon>Pseudomonadota</taxon>
        <taxon>Gammaproteobacteria</taxon>
        <taxon>Cardiobacteriales</taxon>
        <taxon>Ignatzschineriaceae</taxon>
        <taxon>Ignatzschineria</taxon>
    </lineage>
</organism>
<dbReference type="GO" id="GO:0046052">
    <property type="term" value="P:UTP catabolic process"/>
    <property type="evidence" value="ECO:0007669"/>
    <property type="project" value="TreeGrafter"/>
</dbReference>
<dbReference type="NCBIfam" id="NF007113">
    <property type="entry name" value="PRK09562.1"/>
    <property type="match status" value="1"/>
</dbReference>
<dbReference type="Gene3D" id="1.10.287.1080">
    <property type="entry name" value="MazG-like"/>
    <property type="match status" value="2"/>
</dbReference>
<reference evidence="2" key="2">
    <citation type="submission" date="2021-04" db="EMBL/GenBank/DDBJ databases">
        <authorList>
            <person name="Gilroy R."/>
        </authorList>
    </citation>
    <scope>NUCLEOTIDE SEQUENCE</scope>
    <source>
        <strain evidence="2">CHK160-9182</strain>
    </source>
</reference>
<name>A0A9D1Q4H2_9GAMM</name>
<dbReference type="AlphaFoldDB" id="A0A9D1Q4H2"/>
<dbReference type="GO" id="GO:0046076">
    <property type="term" value="P:dTTP catabolic process"/>
    <property type="evidence" value="ECO:0007669"/>
    <property type="project" value="TreeGrafter"/>
</dbReference>
<dbReference type="InterPro" id="IPR048011">
    <property type="entry name" value="NTP-PPase_MazG-like_C"/>
</dbReference>
<dbReference type="GO" id="GO:0006950">
    <property type="term" value="P:response to stress"/>
    <property type="evidence" value="ECO:0007669"/>
    <property type="project" value="UniProtKB-ARBA"/>
</dbReference>
<dbReference type="CDD" id="cd11529">
    <property type="entry name" value="NTP-PPase_MazG_Cterm"/>
    <property type="match status" value="1"/>
</dbReference>
<dbReference type="CDD" id="cd11528">
    <property type="entry name" value="NTP-PPase_MazG_Nterm"/>
    <property type="match status" value="1"/>
</dbReference>
<dbReference type="Pfam" id="PF03819">
    <property type="entry name" value="MazG"/>
    <property type="match status" value="2"/>
</dbReference>
<dbReference type="InterPro" id="IPR011551">
    <property type="entry name" value="NTP_PyrPHydrolase_MazG"/>
</dbReference>
<dbReference type="PANTHER" id="PTHR30522:SF0">
    <property type="entry name" value="NUCLEOSIDE TRIPHOSPHATE PYROPHOSPHOHYDROLASE"/>
    <property type="match status" value="1"/>
</dbReference>
<feature type="domain" description="NTP pyrophosphohydrolase MazG-like" evidence="1">
    <location>
        <begin position="28"/>
        <end position="101"/>
    </location>
</feature>
<dbReference type="FunFam" id="1.10.287.1080:FF:000001">
    <property type="entry name" value="Nucleoside triphosphate pyrophosphohydrolase"/>
    <property type="match status" value="1"/>
</dbReference>
<dbReference type="SUPFAM" id="SSF101386">
    <property type="entry name" value="all-alpha NTP pyrophosphatases"/>
    <property type="match status" value="2"/>
</dbReference>
<dbReference type="GO" id="GO:0046081">
    <property type="term" value="P:dUTP catabolic process"/>
    <property type="evidence" value="ECO:0007669"/>
    <property type="project" value="TreeGrafter"/>
</dbReference>
<dbReference type="InterPro" id="IPR048015">
    <property type="entry name" value="NTP-PPase_MazG-like_N"/>
</dbReference>
<reference evidence="2" key="1">
    <citation type="journal article" date="2021" name="PeerJ">
        <title>Extensive microbial diversity within the chicken gut microbiome revealed by metagenomics and culture.</title>
        <authorList>
            <person name="Gilroy R."/>
            <person name="Ravi A."/>
            <person name="Getino M."/>
            <person name="Pursley I."/>
            <person name="Horton D.L."/>
            <person name="Alikhan N.F."/>
            <person name="Baker D."/>
            <person name="Gharbi K."/>
            <person name="Hall N."/>
            <person name="Watson M."/>
            <person name="Adriaenssens E.M."/>
            <person name="Foster-Nyarko E."/>
            <person name="Jarju S."/>
            <person name="Secka A."/>
            <person name="Antonio M."/>
            <person name="Oren A."/>
            <person name="Chaudhuri R.R."/>
            <person name="La Ragione R."/>
            <person name="Hildebrand F."/>
            <person name="Pallen M.J."/>
        </authorList>
    </citation>
    <scope>NUCLEOTIDE SEQUENCE</scope>
    <source>
        <strain evidence="2">CHK160-9182</strain>
    </source>
</reference>
<evidence type="ECO:0000259" key="1">
    <source>
        <dbReference type="Pfam" id="PF03819"/>
    </source>
</evidence>
<dbReference type="GO" id="GO:0047429">
    <property type="term" value="F:nucleoside triphosphate diphosphatase activity"/>
    <property type="evidence" value="ECO:0007669"/>
    <property type="project" value="UniProtKB-EC"/>
</dbReference>
<dbReference type="InterPro" id="IPR004518">
    <property type="entry name" value="MazG-like_dom"/>
</dbReference>
<proteinExistence type="predicted"/>
<gene>
    <name evidence="2" type="primary">mazG</name>
    <name evidence="2" type="ORF">H9889_01575</name>
</gene>